<feature type="compositionally biased region" description="Low complexity" evidence="1">
    <location>
        <begin position="382"/>
        <end position="398"/>
    </location>
</feature>
<dbReference type="InterPro" id="IPR001623">
    <property type="entry name" value="DnaJ_domain"/>
</dbReference>
<dbReference type="SUPFAM" id="SSF158639">
    <property type="entry name" value="ENT-like"/>
    <property type="match status" value="1"/>
</dbReference>
<dbReference type="InterPro" id="IPR036142">
    <property type="entry name" value="ENT_dom-like_sf"/>
</dbReference>
<keyword evidence="4" id="KW-1185">Reference proteome</keyword>
<dbReference type="PROSITE" id="PS50076">
    <property type="entry name" value="DNAJ_2"/>
    <property type="match status" value="1"/>
</dbReference>
<sequence>MSTDGDQRKASAFAALKMIRQVELEAYTKFLMVFMLKQSEKLESMLGMLETELRISSEVRGSTLLTLNSSDEMRELRVAKDLLLQETAVGNSKTSQNTGSISQDGRQEQQMAAKGGWMASGWPPCDQAATKPPCARPASAQPTSKSTTGPAAAGTTKPPPARPCTVHTNSERSAKAQPLRPASAQPLPAGAAKPQPAWPTGTHTHSEGVIPQRRRPGSAHSSGVRVAKPSLARSSTSPLSRMGAANLSPEVPPGAHPKPGANDVPKPPPVRLANAMPASPMPHATGSPNTPRGGHPSSAHPSARPPVPETSTARPQADAGDGASSSNGPSPRHTHLNGKQPSPTHLDGQQSSPTHFSGRQSSPNAGKQGSPPASAPTTCPDPAASTSSAQPTPPTQQTHKPKDHTIVSRDHARALLQSKLSGISQGNLPRIFGALGITVSGGESPSPAEVKAAYRQFALRYHPDRALSQGSGAQFYAEEVWREIQSVYDLYWKLQTNKAAQALRQKPQNGIDPFSSPRGGPSAPGRSVSAPMPGSWAETKPKSFEESYEQQSQRPNSRSGHSVAASASRPASSRRSAESFLPDYSFGVTANDIKAARSYRPSSAFKGVPLPESHAKRDAAELTAATSRRGPPSSLRLLLRRRRSRRRREWLRALLSELELEFLLFRGGETPSLSRREQSDKFSDLEKQLEVVEGELGVK</sequence>
<comment type="caution">
    <text evidence="3">The sequence shown here is derived from an EMBL/GenBank/DDBJ whole genome shotgun (WGS) entry which is preliminary data.</text>
</comment>
<dbReference type="EMBL" id="LGRX02032705">
    <property type="protein sequence ID" value="KAK3243692.1"/>
    <property type="molecule type" value="Genomic_DNA"/>
</dbReference>
<name>A0AAE0BVU3_9CHLO</name>
<dbReference type="Proteomes" id="UP001190700">
    <property type="component" value="Unassembled WGS sequence"/>
</dbReference>
<proteinExistence type="predicted"/>
<feature type="region of interest" description="Disordered" evidence="1">
    <location>
        <begin position="603"/>
        <end position="631"/>
    </location>
</feature>
<feature type="compositionally biased region" description="Low complexity" evidence="1">
    <location>
        <begin position="562"/>
        <end position="574"/>
    </location>
</feature>
<protein>
    <recommendedName>
        <fullName evidence="2">J domain-containing protein</fullName>
    </recommendedName>
</protein>
<evidence type="ECO:0000259" key="2">
    <source>
        <dbReference type="PROSITE" id="PS50076"/>
    </source>
</evidence>
<feature type="compositionally biased region" description="Polar residues" evidence="1">
    <location>
        <begin position="549"/>
        <end position="560"/>
    </location>
</feature>
<feature type="compositionally biased region" description="Low complexity" evidence="1">
    <location>
        <begin position="142"/>
        <end position="156"/>
    </location>
</feature>
<accession>A0AAE0BVU3</accession>
<feature type="region of interest" description="Disordered" evidence="1">
    <location>
        <begin position="89"/>
        <end position="410"/>
    </location>
</feature>
<dbReference type="InterPro" id="IPR036869">
    <property type="entry name" value="J_dom_sf"/>
</dbReference>
<gene>
    <name evidence="3" type="ORF">CYMTET_46668</name>
</gene>
<feature type="compositionally biased region" description="Polar residues" evidence="1">
    <location>
        <begin position="337"/>
        <end position="367"/>
    </location>
</feature>
<feature type="domain" description="J" evidence="2">
    <location>
        <begin position="430"/>
        <end position="515"/>
    </location>
</feature>
<dbReference type="Gene3D" id="1.10.287.110">
    <property type="entry name" value="DnaJ domain"/>
    <property type="match status" value="1"/>
</dbReference>
<evidence type="ECO:0000313" key="3">
    <source>
        <dbReference type="EMBL" id="KAK3243692.1"/>
    </source>
</evidence>
<feature type="compositionally biased region" description="Polar residues" evidence="1">
    <location>
        <begin position="89"/>
        <end position="110"/>
    </location>
</feature>
<dbReference type="CDD" id="cd06257">
    <property type="entry name" value="DnaJ"/>
    <property type="match status" value="1"/>
</dbReference>
<dbReference type="AlphaFoldDB" id="A0AAE0BVU3"/>
<evidence type="ECO:0000256" key="1">
    <source>
        <dbReference type="SAM" id="MobiDB-lite"/>
    </source>
</evidence>
<feature type="region of interest" description="Disordered" evidence="1">
    <location>
        <begin position="507"/>
        <end position="574"/>
    </location>
</feature>
<reference evidence="3 4" key="1">
    <citation type="journal article" date="2015" name="Genome Biol. Evol.">
        <title>Comparative Genomics of a Bacterivorous Green Alga Reveals Evolutionary Causalities and Consequences of Phago-Mixotrophic Mode of Nutrition.</title>
        <authorList>
            <person name="Burns J.A."/>
            <person name="Paasch A."/>
            <person name="Narechania A."/>
            <person name="Kim E."/>
        </authorList>
    </citation>
    <scope>NUCLEOTIDE SEQUENCE [LARGE SCALE GENOMIC DNA]</scope>
    <source>
        <strain evidence="3 4">PLY_AMNH</strain>
    </source>
</reference>
<evidence type="ECO:0000313" key="4">
    <source>
        <dbReference type="Proteomes" id="UP001190700"/>
    </source>
</evidence>
<dbReference type="SUPFAM" id="SSF46565">
    <property type="entry name" value="Chaperone J-domain"/>
    <property type="match status" value="1"/>
</dbReference>
<organism evidence="3 4">
    <name type="scientific">Cymbomonas tetramitiformis</name>
    <dbReference type="NCBI Taxonomy" id="36881"/>
    <lineage>
        <taxon>Eukaryota</taxon>
        <taxon>Viridiplantae</taxon>
        <taxon>Chlorophyta</taxon>
        <taxon>Pyramimonadophyceae</taxon>
        <taxon>Pyramimonadales</taxon>
        <taxon>Pyramimonadaceae</taxon>
        <taxon>Cymbomonas</taxon>
    </lineage>
</organism>